<dbReference type="RefSeq" id="WP_183226658.1">
    <property type="nucleotide sequence ID" value="NZ_BMPW01000028.1"/>
</dbReference>
<evidence type="ECO:0000313" key="2">
    <source>
        <dbReference type="Proteomes" id="UP000590749"/>
    </source>
</evidence>
<dbReference type="AlphaFoldDB" id="A0A7W5AQH8"/>
<sequence>MVVVAVVAAYFNYIPMRGKLRPVRKDPATVQADVLNRPYDAFLYRVPEDSALAEQIARHLRGRGLRVFLAPWIDLGAVQTAAKEAATLATRSTLAARSGWAPGRADRGQWRRSWRSRRLVTMRRVAPR</sequence>
<organism evidence="1 2">
    <name type="scientific">Actinoplanes campanulatus</name>
    <dbReference type="NCBI Taxonomy" id="113559"/>
    <lineage>
        <taxon>Bacteria</taxon>
        <taxon>Bacillati</taxon>
        <taxon>Actinomycetota</taxon>
        <taxon>Actinomycetes</taxon>
        <taxon>Micromonosporales</taxon>
        <taxon>Micromonosporaceae</taxon>
        <taxon>Actinoplanes</taxon>
    </lineage>
</organism>
<accession>A0A7W5AQH8</accession>
<proteinExistence type="predicted"/>
<comment type="caution">
    <text evidence="1">The sequence shown here is derived from an EMBL/GenBank/DDBJ whole genome shotgun (WGS) entry which is preliminary data.</text>
</comment>
<evidence type="ECO:0000313" key="1">
    <source>
        <dbReference type="EMBL" id="MBB3100606.1"/>
    </source>
</evidence>
<name>A0A7W5AQH8_9ACTN</name>
<keyword evidence="2" id="KW-1185">Reference proteome</keyword>
<reference evidence="1 2" key="1">
    <citation type="submission" date="2020-08" db="EMBL/GenBank/DDBJ databases">
        <title>Genomic Encyclopedia of Type Strains, Phase III (KMG-III): the genomes of soil and plant-associated and newly described type strains.</title>
        <authorList>
            <person name="Whitman W."/>
        </authorList>
    </citation>
    <scope>NUCLEOTIDE SEQUENCE [LARGE SCALE GENOMIC DNA]</scope>
    <source>
        <strain evidence="1 2">CECT 3287</strain>
    </source>
</reference>
<dbReference type="Proteomes" id="UP000590749">
    <property type="component" value="Unassembled WGS sequence"/>
</dbReference>
<dbReference type="EMBL" id="JACHXF010000027">
    <property type="protein sequence ID" value="MBB3100606.1"/>
    <property type="molecule type" value="Genomic_DNA"/>
</dbReference>
<protein>
    <submittedName>
        <fullName evidence="1">Uncharacterized protein</fullName>
    </submittedName>
</protein>
<gene>
    <name evidence="1" type="ORF">FHR83_008331</name>
</gene>